<dbReference type="PATRIC" id="fig|999408.3.peg.5541"/>
<gene>
    <name evidence="9" type="ORF">HMPREF1090_05157</name>
</gene>
<dbReference type="EMBL" id="AGYR01000066">
    <property type="protein sequence ID" value="ENZ07575.1"/>
    <property type="molecule type" value="Genomic_DNA"/>
</dbReference>
<dbReference type="InterPro" id="IPR009057">
    <property type="entry name" value="Homeodomain-like_sf"/>
</dbReference>
<dbReference type="SMART" id="SM00342">
    <property type="entry name" value="HTH_ARAC"/>
    <property type="match status" value="1"/>
</dbReference>
<dbReference type="CDD" id="cd17536">
    <property type="entry name" value="REC_YesN-like"/>
    <property type="match status" value="1"/>
</dbReference>
<dbReference type="Proteomes" id="UP000013085">
    <property type="component" value="Unassembled WGS sequence"/>
</dbReference>
<dbReference type="GeneID" id="57962724"/>
<evidence type="ECO:0000259" key="8">
    <source>
        <dbReference type="PROSITE" id="PS50110"/>
    </source>
</evidence>
<dbReference type="GO" id="GO:0000160">
    <property type="term" value="P:phosphorelay signal transduction system"/>
    <property type="evidence" value="ECO:0007669"/>
    <property type="project" value="InterPro"/>
</dbReference>
<comment type="caution">
    <text evidence="9">The sequence shown here is derived from an EMBL/GenBank/DDBJ whole genome shotgun (WGS) entry which is preliminary data.</text>
</comment>
<dbReference type="HOGENOM" id="CLU_000445_5_0_9"/>
<feature type="domain" description="Response regulatory" evidence="8">
    <location>
        <begin position="3"/>
        <end position="119"/>
    </location>
</feature>
<evidence type="ECO:0000256" key="3">
    <source>
        <dbReference type="ARBA" id="ARBA00023125"/>
    </source>
</evidence>
<dbReference type="AlphaFoldDB" id="A0A0E2H3T6"/>
<reference evidence="9 10" key="1">
    <citation type="submission" date="2013-01" db="EMBL/GenBank/DDBJ databases">
        <title>The Genome Sequence of Clostridium clostridioforme 90A8.</title>
        <authorList>
            <consortium name="The Broad Institute Genome Sequencing Platform"/>
            <person name="Earl A."/>
            <person name="Ward D."/>
            <person name="Feldgarden M."/>
            <person name="Gevers D."/>
            <person name="Courvalin P."/>
            <person name="Lambert T."/>
            <person name="Walker B."/>
            <person name="Young S.K."/>
            <person name="Zeng Q."/>
            <person name="Gargeya S."/>
            <person name="Fitzgerald M."/>
            <person name="Haas B."/>
            <person name="Abouelleil A."/>
            <person name="Alvarado L."/>
            <person name="Arachchi H.M."/>
            <person name="Berlin A.M."/>
            <person name="Chapman S.B."/>
            <person name="Dewar J."/>
            <person name="Goldberg J."/>
            <person name="Griggs A."/>
            <person name="Gujja S."/>
            <person name="Hansen M."/>
            <person name="Howarth C."/>
            <person name="Imamovic A."/>
            <person name="Larimer J."/>
            <person name="McCowan C."/>
            <person name="Murphy C."/>
            <person name="Neiman D."/>
            <person name="Pearson M."/>
            <person name="Priest M."/>
            <person name="Roberts A."/>
            <person name="Saif S."/>
            <person name="Shea T."/>
            <person name="Sisk P."/>
            <person name="Sykes S."/>
            <person name="Wortman J."/>
            <person name="Nusbaum C."/>
            <person name="Birren B."/>
        </authorList>
    </citation>
    <scope>NUCLEOTIDE SEQUENCE [LARGE SCALE GENOMIC DNA]</scope>
    <source>
        <strain evidence="9 10">90A8</strain>
    </source>
</reference>
<evidence type="ECO:0000256" key="6">
    <source>
        <dbReference type="PROSITE-ProRule" id="PRU00169"/>
    </source>
</evidence>
<evidence type="ECO:0000313" key="10">
    <source>
        <dbReference type="Proteomes" id="UP000013085"/>
    </source>
</evidence>
<organism evidence="9 10">
    <name type="scientific">[Clostridium] clostridioforme 90A8</name>
    <dbReference type="NCBI Taxonomy" id="999408"/>
    <lineage>
        <taxon>Bacteria</taxon>
        <taxon>Bacillati</taxon>
        <taxon>Bacillota</taxon>
        <taxon>Clostridia</taxon>
        <taxon>Lachnospirales</taxon>
        <taxon>Lachnospiraceae</taxon>
        <taxon>Enterocloster</taxon>
    </lineage>
</organism>
<dbReference type="RefSeq" id="WP_002585068.1">
    <property type="nucleotide sequence ID" value="NZ_KB850992.1"/>
</dbReference>
<keyword evidence="4" id="KW-0804">Transcription</keyword>
<name>A0A0E2H3T6_9FIRM</name>
<evidence type="ECO:0000256" key="1">
    <source>
        <dbReference type="ARBA" id="ARBA00018672"/>
    </source>
</evidence>
<evidence type="ECO:0000256" key="4">
    <source>
        <dbReference type="ARBA" id="ARBA00023163"/>
    </source>
</evidence>
<protein>
    <recommendedName>
        <fullName evidence="1">Stage 0 sporulation protein A homolog</fullName>
    </recommendedName>
</protein>
<dbReference type="Gene3D" id="1.10.10.60">
    <property type="entry name" value="Homeodomain-like"/>
    <property type="match status" value="2"/>
</dbReference>
<dbReference type="PROSITE" id="PS01124">
    <property type="entry name" value="HTH_ARAC_FAMILY_2"/>
    <property type="match status" value="1"/>
</dbReference>
<proteinExistence type="predicted"/>
<dbReference type="SUPFAM" id="SSF52172">
    <property type="entry name" value="CheY-like"/>
    <property type="match status" value="1"/>
</dbReference>
<dbReference type="Pfam" id="PF12833">
    <property type="entry name" value="HTH_18"/>
    <property type="match status" value="1"/>
</dbReference>
<comment type="function">
    <text evidence="5">May play the central regulatory role in sporulation. It may be an element of the effector pathway responsible for the activation of sporulation genes in response to nutritional stress. Spo0A may act in concert with spo0H (a sigma factor) to control the expression of some genes that are critical to the sporulation process.</text>
</comment>
<sequence>MMNILVVDDEPLIHISIEKLIQSGEKGVSVFHAYNGREMLERLAEHHFSLAYVDIKMPGISGLEALKKAREISPFTSYYIMTGFDEFEYAKQAIKLKVNDYLMKPLDLKTIQETIQSARLQQQKNLEHKKNLFRNWLESTLNRRESSFGEYTGIYCCLLLVTMDMEGIPKIDVTLPFQSYEDNIVSVFTEEGLLLLCFSEKYEHIRQMLKDLSGCSYPSGVTCFASSVTREQEEIRAVLPLLVKYASLRVVLGLNRFYYMNPLQNYEASLLGFCQLAVQMQTAYRAKEYTKFSNAGGLLLNQYHLLDSIEKYRKYVTDYLSLILRCHIDAHADTGTLAGLFDQAGKELLNAPTMESKAQSIVRFIQEHYHENISAAELASHFGLSANYISNLLKSTLGIRYNDYVTQLRLNHAKELLVSTHLSIKDVTAACGYYSQSHFTKLFIDHVGCTPVEYRKNNLL</sequence>
<dbReference type="PROSITE" id="PS50110">
    <property type="entry name" value="RESPONSE_REGULATORY"/>
    <property type="match status" value="1"/>
</dbReference>
<evidence type="ECO:0000256" key="5">
    <source>
        <dbReference type="ARBA" id="ARBA00024867"/>
    </source>
</evidence>
<dbReference type="SMART" id="SM00448">
    <property type="entry name" value="REC"/>
    <property type="match status" value="1"/>
</dbReference>
<dbReference type="GO" id="GO:0003700">
    <property type="term" value="F:DNA-binding transcription factor activity"/>
    <property type="evidence" value="ECO:0007669"/>
    <property type="project" value="InterPro"/>
</dbReference>
<dbReference type="InterPro" id="IPR018062">
    <property type="entry name" value="HTH_AraC-typ_CS"/>
</dbReference>
<dbReference type="InterPro" id="IPR011006">
    <property type="entry name" value="CheY-like_superfamily"/>
</dbReference>
<dbReference type="PANTHER" id="PTHR43280">
    <property type="entry name" value="ARAC-FAMILY TRANSCRIPTIONAL REGULATOR"/>
    <property type="match status" value="1"/>
</dbReference>
<evidence type="ECO:0000313" key="9">
    <source>
        <dbReference type="EMBL" id="ENZ07575.1"/>
    </source>
</evidence>
<dbReference type="SUPFAM" id="SSF46689">
    <property type="entry name" value="Homeodomain-like"/>
    <property type="match status" value="2"/>
</dbReference>
<dbReference type="Pfam" id="PF00072">
    <property type="entry name" value="Response_reg"/>
    <property type="match status" value="1"/>
</dbReference>
<dbReference type="InterPro" id="IPR001789">
    <property type="entry name" value="Sig_transdc_resp-reg_receiver"/>
</dbReference>
<feature type="modified residue" description="4-aspartylphosphate" evidence="6">
    <location>
        <position position="54"/>
    </location>
</feature>
<keyword evidence="2" id="KW-0805">Transcription regulation</keyword>
<dbReference type="PROSITE" id="PS00041">
    <property type="entry name" value="HTH_ARAC_FAMILY_1"/>
    <property type="match status" value="1"/>
</dbReference>
<keyword evidence="6" id="KW-0597">Phosphoprotein</keyword>
<accession>A0A0E2H3T6</accession>
<dbReference type="PANTHER" id="PTHR43280:SF2">
    <property type="entry name" value="HTH-TYPE TRANSCRIPTIONAL REGULATOR EXSA"/>
    <property type="match status" value="1"/>
</dbReference>
<dbReference type="Gene3D" id="3.40.50.2300">
    <property type="match status" value="1"/>
</dbReference>
<dbReference type="InterPro" id="IPR018060">
    <property type="entry name" value="HTH_AraC"/>
</dbReference>
<keyword evidence="3" id="KW-0238">DNA-binding</keyword>
<evidence type="ECO:0000259" key="7">
    <source>
        <dbReference type="PROSITE" id="PS01124"/>
    </source>
</evidence>
<dbReference type="GO" id="GO:0043565">
    <property type="term" value="F:sequence-specific DNA binding"/>
    <property type="evidence" value="ECO:0007669"/>
    <property type="project" value="InterPro"/>
</dbReference>
<feature type="domain" description="HTH araC/xylS-type" evidence="7">
    <location>
        <begin position="359"/>
        <end position="457"/>
    </location>
</feature>
<evidence type="ECO:0000256" key="2">
    <source>
        <dbReference type="ARBA" id="ARBA00023015"/>
    </source>
</evidence>